<organism evidence="3 4">
    <name type="scientific">Ophiocordyceps camponoti-rufipedis</name>
    <dbReference type="NCBI Taxonomy" id="2004952"/>
    <lineage>
        <taxon>Eukaryota</taxon>
        <taxon>Fungi</taxon>
        <taxon>Dikarya</taxon>
        <taxon>Ascomycota</taxon>
        <taxon>Pezizomycotina</taxon>
        <taxon>Sordariomycetes</taxon>
        <taxon>Hypocreomycetidae</taxon>
        <taxon>Hypocreales</taxon>
        <taxon>Ophiocordycipitaceae</taxon>
        <taxon>Ophiocordyceps</taxon>
    </lineage>
</organism>
<evidence type="ECO:0000313" key="4">
    <source>
        <dbReference type="Proteomes" id="UP000226431"/>
    </source>
</evidence>
<name>A0A2C5YXZ4_9HYPO</name>
<gene>
    <name evidence="3" type="ORF">CDD80_4580</name>
</gene>
<dbReference type="PANTHER" id="PTHR34815">
    <property type="entry name" value="LYSINE ACETYLTRANSFERASE"/>
    <property type="match status" value="1"/>
</dbReference>
<feature type="domain" description="N-acetyltransferase" evidence="2">
    <location>
        <begin position="136"/>
        <end position="199"/>
    </location>
</feature>
<dbReference type="CDD" id="cd04301">
    <property type="entry name" value="NAT_SF"/>
    <property type="match status" value="1"/>
</dbReference>
<proteinExistence type="predicted"/>
<dbReference type="InterPro" id="IPR016181">
    <property type="entry name" value="Acyl_CoA_acyltransferase"/>
</dbReference>
<comment type="caution">
    <text evidence="3">The sequence shown here is derived from an EMBL/GenBank/DDBJ whole genome shotgun (WGS) entry which is preliminary data.</text>
</comment>
<dbReference type="STRING" id="2004952.A0A2C5YXZ4"/>
<dbReference type="AlphaFoldDB" id="A0A2C5YXZ4"/>
<reference evidence="3 4" key="1">
    <citation type="submission" date="2017-06" db="EMBL/GenBank/DDBJ databases">
        <title>Ant-infecting Ophiocordyceps genomes reveal a high diversity of potential behavioral manipulation genes and a possible major role for enterotoxins.</title>
        <authorList>
            <person name="De Bekker C."/>
            <person name="Evans H.C."/>
            <person name="Brachmann A."/>
            <person name="Hughes D.P."/>
        </authorList>
    </citation>
    <scope>NUCLEOTIDE SEQUENCE [LARGE SCALE GENOMIC DNA]</scope>
    <source>
        <strain evidence="3 4">Map16</strain>
    </source>
</reference>
<accession>A0A2C5YXZ4</accession>
<feature type="compositionally biased region" description="Polar residues" evidence="1">
    <location>
        <begin position="1"/>
        <end position="16"/>
    </location>
</feature>
<feature type="region of interest" description="Disordered" evidence="1">
    <location>
        <begin position="1"/>
        <end position="78"/>
    </location>
</feature>
<dbReference type="SUPFAM" id="SSF55729">
    <property type="entry name" value="Acyl-CoA N-acyltransferases (Nat)"/>
    <property type="match status" value="1"/>
</dbReference>
<evidence type="ECO:0000313" key="3">
    <source>
        <dbReference type="EMBL" id="PHH72380.1"/>
    </source>
</evidence>
<dbReference type="Proteomes" id="UP000226431">
    <property type="component" value="Unassembled WGS sequence"/>
</dbReference>
<keyword evidence="4" id="KW-1185">Reference proteome</keyword>
<dbReference type="GO" id="GO:0016747">
    <property type="term" value="F:acyltransferase activity, transferring groups other than amino-acyl groups"/>
    <property type="evidence" value="ECO:0007669"/>
    <property type="project" value="InterPro"/>
</dbReference>
<evidence type="ECO:0000256" key="1">
    <source>
        <dbReference type="SAM" id="MobiDB-lite"/>
    </source>
</evidence>
<dbReference type="InterPro" id="IPR000182">
    <property type="entry name" value="GNAT_dom"/>
</dbReference>
<dbReference type="EMBL" id="NJES01000425">
    <property type="protein sequence ID" value="PHH72380.1"/>
    <property type="molecule type" value="Genomic_DNA"/>
</dbReference>
<dbReference type="InterPro" id="IPR053013">
    <property type="entry name" value="LAT"/>
</dbReference>
<dbReference type="Pfam" id="PF00583">
    <property type="entry name" value="Acetyltransf_1"/>
    <property type="match status" value="1"/>
</dbReference>
<protein>
    <recommendedName>
        <fullName evidence="2">N-acetyltransferase domain-containing protein</fullName>
    </recommendedName>
</protein>
<sequence length="432" mass="48724">MDKINDMNSNATSSAAQGDKPDNSSTRPSENEDPTNNAPEMTDDGPLQASKAPATKPVRSEAATRTYRDSTLRRSRRIPALVPGRDGEFFFAQASSSQIREHWENTSQAFAGSLATTNYVWMQTEMEALPSSLLTSYWVIFESQYPNKVVSSCSMHLRDAFVNVGGQGGRWKKAAVIRDVFTLPEYRRRGLASVLLDALNSVIDDDPGIAFSVVFSDMPVRLFSSEGWAPQEANQLRILLRNTDEDDARAKLREGPPKEACHLYYDEYMCLMEAEKAMSVHRVSRMRPAKDEAGQTTGPTAFAYISMTESLVRRHLLHKMLLYRLKCVRPGTQQALDAQYIIEQLQNDSHASEKRQQKGLKRLTVNGMEQSGIVHYPMGAQWTKEEYVYGGPAVWLWWEHDYDRGRLMIPRMAASRDTGLEMGVYYVLKAAI</sequence>
<feature type="compositionally biased region" description="Polar residues" evidence="1">
    <location>
        <begin position="23"/>
        <end position="39"/>
    </location>
</feature>
<evidence type="ECO:0000259" key="2">
    <source>
        <dbReference type="Pfam" id="PF00583"/>
    </source>
</evidence>
<dbReference type="OrthoDB" id="2020070at2759"/>
<dbReference type="Gene3D" id="3.40.630.30">
    <property type="match status" value="1"/>
</dbReference>
<dbReference type="PANTHER" id="PTHR34815:SF2">
    <property type="entry name" value="N-ACETYLTRANSFERASE DOMAIN-CONTAINING PROTEIN"/>
    <property type="match status" value="1"/>
</dbReference>